<dbReference type="SUPFAM" id="SSF55729">
    <property type="entry name" value="Acyl-CoA N-acyltransferases (Nat)"/>
    <property type="match status" value="1"/>
</dbReference>
<keyword evidence="3" id="KW-1185">Reference proteome</keyword>
<keyword evidence="2" id="KW-0808">Transferase</keyword>
<dbReference type="InterPro" id="IPR000182">
    <property type="entry name" value="GNAT_dom"/>
</dbReference>
<evidence type="ECO:0000313" key="2">
    <source>
        <dbReference type="EMBL" id="NUW41290.1"/>
    </source>
</evidence>
<dbReference type="InterPro" id="IPR016181">
    <property type="entry name" value="Acyl_CoA_acyltransferase"/>
</dbReference>
<dbReference type="GO" id="GO:0016747">
    <property type="term" value="F:acyltransferase activity, transferring groups other than amino-acyl groups"/>
    <property type="evidence" value="ECO:0007669"/>
    <property type="project" value="InterPro"/>
</dbReference>
<dbReference type="Proteomes" id="UP000546126">
    <property type="component" value="Unassembled WGS sequence"/>
</dbReference>
<organism evidence="2 3">
    <name type="scientific">Nonomuraea rhodomycinica</name>
    <dbReference type="NCBI Taxonomy" id="1712872"/>
    <lineage>
        <taxon>Bacteria</taxon>
        <taxon>Bacillati</taxon>
        <taxon>Actinomycetota</taxon>
        <taxon>Actinomycetes</taxon>
        <taxon>Streptosporangiales</taxon>
        <taxon>Streptosporangiaceae</taxon>
        <taxon>Nonomuraea</taxon>
    </lineage>
</organism>
<reference evidence="2 3" key="1">
    <citation type="submission" date="2020-06" db="EMBL/GenBank/DDBJ databases">
        <authorList>
            <person name="Chanama M."/>
        </authorList>
    </citation>
    <scope>NUCLEOTIDE SEQUENCE [LARGE SCALE GENOMIC DNA]</scope>
    <source>
        <strain evidence="2 3">TBRC6557</strain>
    </source>
</reference>
<evidence type="ECO:0000313" key="3">
    <source>
        <dbReference type="Proteomes" id="UP000546126"/>
    </source>
</evidence>
<name>A0A7Y6INT6_9ACTN</name>
<sequence length="230" mass="24103">MTPGGRLAEHLTRWLGAWPPASELDVVGEPARTRPGWDGRLHPVMGIASPEGGVLSVPPEHAGPVARLHAEEPGLAALGPRVPALVGHPEREWFTAVYRWTLSPASLPQPGEWTAAEHPDTPAWLRPFGGDVLVARDPETGAHLAGVGIKKHDAYGHELAVVTAPEARGRGLARALVAQAARRVLDEGAVPTYMHDPGNLASAAVAAAAGFPVRGWTAFGLTEEPAPPAT</sequence>
<dbReference type="AlphaFoldDB" id="A0A7Y6INT6"/>
<proteinExistence type="predicted"/>
<accession>A0A7Y6INT6</accession>
<comment type="caution">
    <text evidence="2">The sequence shown here is derived from an EMBL/GenBank/DDBJ whole genome shotgun (WGS) entry which is preliminary data.</text>
</comment>
<dbReference type="Pfam" id="PF00583">
    <property type="entry name" value="Acetyltransf_1"/>
    <property type="match status" value="1"/>
</dbReference>
<dbReference type="EMBL" id="JABWGO010000002">
    <property type="protein sequence ID" value="NUW41290.1"/>
    <property type="molecule type" value="Genomic_DNA"/>
</dbReference>
<dbReference type="RefSeq" id="WP_175600808.1">
    <property type="nucleotide sequence ID" value="NZ_JABWGO010000002.1"/>
</dbReference>
<protein>
    <submittedName>
        <fullName evidence="2">GNAT family N-acetyltransferase</fullName>
    </submittedName>
</protein>
<gene>
    <name evidence="2" type="ORF">HT134_14240</name>
</gene>
<dbReference type="PROSITE" id="PS51186">
    <property type="entry name" value="GNAT"/>
    <property type="match status" value="1"/>
</dbReference>
<evidence type="ECO:0000259" key="1">
    <source>
        <dbReference type="PROSITE" id="PS51186"/>
    </source>
</evidence>
<dbReference type="CDD" id="cd04301">
    <property type="entry name" value="NAT_SF"/>
    <property type="match status" value="1"/>
</dbReference>
<feature type="domain" description="N-acetyltransferase" evidence="1">
    <location>
        <begin position="84"/>
        <end position="230"/>
    </location>
</feature>
<dbReference type="Gene3D" id="3.40.630.30">
    <property type="match status" value="1"/>
</dbReference>